<reference evidence="1" key="1">
    <citation type="submission" date="2020-04" db="EMBL/GenBank/DDBJ databases">
        <authorList>
            <person name="Zhang T."/>
        </authorList>
    </citation>
    <scope>NUCLEOTIDE SEQUENCE</scope>
    <source>
        <strain evidence="1">HKST-UBA02</strain>
    </source>
</reference>
<reference evidence="1" key="2">
    <citation type="journal article" date="2021" name="Microbiome">
        <title>Successional dynamics and alternative stable states in a saline activated sludge microbial community over 9 years.</title>
        <authorList>
            <person name="Wang Y."/>
            <person name="Ye J."/>
            <person name="Ju F."/>
            <person name="Liu L."/>
            <person name="Boyd J.A."/>
            <person name="Deng Y."/>
            <person name="Parks D.H."/>
            <person name="Jiang X."/>
            <person name="Yin X."/>
            <person name="Woodcroft B.J."/>
            <person name="Tyson G.W."/>
            <person name="Hugenholtz P."/>
            <person name="Polz M.F."/>
            <person name="Zhang T."/>
        </authorList>
    </citation>
    <scope>NUCLEOTIDE SEQUENCE</scope>
    <source>
        <strain evidence="1">HKST-UBA02</strain>
    </source>
</reference>
<dbReference type="AlphaFoldDB" id="A0A956NGT3"/>
<accession>A0A956NGT3</accession>
<comment type="caution">
    <text evidence="1">The sequence shown here is derived from an EMBL/GenBank/DDBJ whole genome shotgun (WGS) entry which is preliminary data.</text>
</comment>
<sequence>MVSRSGPMTLNPTVTYAASRYARLVGLEDREEVLREVRTRLLQLALDAHAKEEISKGRLVELCDKLGMSPKEKTELLEEADASRAA</sequence>
<evidence type="ECO:0000313" key="2">
    <source>
        <dbReference type="Proteomes" id="UP000739538"/>
    </source>
</evidence>
<dbReference type="Proteomes" id="UP000739538">
    <property type="component" value="Unassembled WGS sequence"/>
</dbReference>
<protein>
    <submittedName>
        <fullName evidence="1">Uncharacterized protein</fullName>
    </submittedName>
</protein>
<proteinExistence type="predicted"/>
<evidence type="ECO:0000313" key="1">
    <source>
        <dbReference type="EMBL" id="MCA9758694.1"/>
    </source>
</evidence>
<gene>
    <name evidence="1" type="ORF">KDA27_23075</name>
</gene>
<dbReference type="EMBL" id="JAGQHS010000201">
    <property type="protein sequence ID" value="MCA9758694.1"/>
    <property type="molecule type" value="Genomic_DNA"/>
</dbReference>
<name>A0A956NGT3_UNCEI</name>
<organism evidence="1 2">
    <name type="scientific">Eiseniibacteriota bacterium</name>
    <dbReference type="NCBI Taxonomy" id="2212470"/>
    <lineage>
        <taxon>Bacteria</taxon>
        <taxon>Candidatus Eiseniibacteriota</taxon>
    </lineage>
</organism>